<evidence type="ECO:0000313" key="3">
    <source>
        <dbReference type="Proteomes" id="UP000432015"/>
    </source>
</evidence>
<dbReference type="Pfam" id="PF13560">
    <property type="entry name" value="HTH_31"/>
    <property type="match status" value="1"/>
</dbReference>
<dbReference type="InterPro" id="IPR001387">
    <property type="entry name" value="Cro/C1-type_HTH"/>
</dbReference>
<protein>
    <submittedName>
        <fullName evidence="2">Helix-turn-helix domain-containing protein</fullName>
    </submittedName>
</protein>
<sequence>MPVDYRAPNINARRLGLHFRQIREALELSYDSASARLGHDADWLIRLETGFEQVTPEQAREILDGYGVPPHDMRTVVIDLASRPSGPPWLAPHAERLKALVRDLYTLESEATTVHTYGIPVIPELVRAEPYARLGFEYHIPEVDVEEEWDLLLQRQRHRPGGLPRTLDVIFCESALRNGPPEVMLAQCAHLLELSEDEHTSVRVIPFNAGAHAGLHGSFDVLEFPVIKDRISFVHGALGIDLAGSDLSDTWKLIEDVALPPAGSRDMISTVMHEYG</sequence>
<comment type="caution">
    <text evidence="2">The sequence shown here is derived from an EMBL/GenBank/DDBJ whole genome shotgun (WGS) entry which is preliminary data.</text>
</comment>
<dbReference type="GO" id="GO:0003677">
    <property type="term" value="F:DNA binding"/>
    <property type="evidence" value="ECO:0007669"/>
    <property type="project" value="InterPro"/>
</dbReference>
<dbReference type="InterPro" id="IPR043917">
    <property type="entry name" value="DUF5753"/>
</dbReference>
<evidence type="ECO:0000313" key="2">
    <source>
        <dbReference type="EMBL" id="MUN37143.1"/>
    </source>
</evidence>
<gene>
    <name evidence="2" type="ORF">GNZ18_11095</name>
</gene>
<evidence type="ECO:0000259" key="1">
    <source>
        <dbReference type="Pfam" id="PF19054"/>
    </source>
</evidence>
<keyword evidence="3" id="KW-1185">Reference proteome</keyword>
<feature type="domain" description="DUF5753" evidence="1">
    <location>
        <begin position="101"/>
        <end position="269"/>
    </location>
</feature>
<dbReference type="RefSeq" id="WP_156216136.1">
    <property type="nucleotide sequence ID" value="NZ_WOFH01000003.1"/>
</dbReference>
<name>A0A7K1KYM1_9ACTN</name>
<dbReference type="SUPFAM" id="SSF47413">
    <property type="entry name" value="lambda repressor-like DNA-binding domains"/>
    <property type="match status" value="1"/>
</dbReference>
<dbReference type="AlphaFoldDB" id="A0A7K1KYM1"/>
<dbReference type="InterPro" id="IPR010982">
    <property type="entry name" value="Lambda_DNA-bd_dom_sf"/>
</dbReference>
<dbReference type="CDD" id="cd00093">
    <property type="entry name" value="HTH_XRE"/>
    <property type="match status" value="1"/>
</dbReference>
<proteinExistence type="predicted"/>
<reference evidence="2 3" key="1">
    <citation type="submission" date="2019-11" db="EMBL/GenBank/DDBJ databases">
        <authorList>
            <person name="Cao P."/>
        </authorList>
    </citation>
    <scope>NUCLEOTIDE SEQUENCE [LARGE SCALE GENOMIC DNA]</scope>
    <source>
        <strain evidence="2 3">NEAU-AAG5</strain>
    </source>
</reference>
<accession>A0A7K1KYM1</accession>
<dbReference type="Gene3D" id="1.10.260.40">
    <property type="entry name" value="lambda repressor-like DNA-binding domains"/>
    <property type="match status" value="1"/>
</dbReference>
<dbReference type="Proteomes" id="UP000432015">
    <property type="component" value="Unassembled WGS sequence"/>
</dbReference>
<organism evidence="2 3">
    <name type="scientific">Actinomadura litoris</name>
    <dbReference type="NCBI Taxonomy" id="2678616"/>
    <lineage>
        <taxon>Bacteria</taxon>
        <taxon>Bacillati</taxon>
        <taxon>Actinomycetota</taxon>
        <taxon>Actinomycetes</taxon>
        <taxon>Streptosporangiales</taxon>
        <taxon>Thermomonosporaceae</taxon>
        <taxon>Actinomadura</taxon>
    </lineage>
</organism>
<dbReference type="Pfam" id="PF19054">
    <property type="entry name" value="DUF5753"/>
    <property type="match status" value="1"/>
</dbReference>
<dbReference type="EMBL" id="WOFH01000003">
    <property type="protein sequence ID" value="MUN37143.1"/>
    <property type="molecule type" value="Genomic_DNA"/>
</dbReference>